<keyword evidence="1" id="KW-0488">Methylation</keyword>
<feature type="compositionally biased region" description="Polar residues" evidence="2">
    <location>
        <begin position="104"/>
        <end position="116"/>
    </location>
</feature>
<dbReference type="EMBL" id="CP003108">
    <property type="protein sequence ID" value="AET66681.1"/>
    <property type="molecule type" value="Genomic_DNA"/>
</dbReference>
<keyword evidence="3" id="KW-0812">Transmembrane</keyword>
<dbReference type="Gene3D" id="3.30.700.10">
    <property type="entry name" value="Glycoprotein, Type 4 Pilin"/>
    <property type="match status" value="1"/>
</dbReference>
<feature type="transmembrane region" description="Helical" evidence="3">
    <location>
        <begin position="20"/>
        <end position="41"/>
    </location>
</feature>
<feature type="domain" description="Type II secretion system protein GspG C-terminal" evidence="4">
    <location>
        <begin position="49"/>
        <end position="117"/>
    </location>
</feature>
<proteinExistence type="predicted"/>
<dbReference type="InterPro" id="IPR013545">
    <property type="entry name" value="T2SS_protein-GspG_C"/>
</dbReference>
<dbReference type="GO" id="GO:0015628">
    <property type="term" value="P:protein secretion by the type II secretion system"/>
    <property type="evidence" value="ECO:0007669"/>
    <property type="project" value="InterPro"/>
</dbReference>
<gene>
    <name evidence="5" type="ordered locus">Desor_1006</name>
</gene>
<keyword evidence="6" id="KW-1185">Reference proteome</keyword>
<name>G7W835_DESOD</name>
<protein>
    <submittedName>
        <fullName evidence="5">Prepilin-type N-terminal cleavage/methylation domain-containing protein</fullName>
    </submittedName>
</protein>
<evidence type="ECO:0000259" key="4">
    <source>
        <dbReference type="Pfam" id="PF08334"/>
    </source>
</evidence>
<dbReference type="HOGENOM" id="CLU_091705_2_2_9"/>
<dbReference type="InterPro" id="IPR012902">
    <property type="entry name" value="N_methyl_site"/>
</dbReference>
<sequence length="126" mass="13994">MGCTLGTGNNQNHYAGFTLWEILVVLFLMGILLMSFTPHFGSASSLVRKQMDQANIRRIEGAVQLYKIDVGTFPLSVEDLVNSPDGVRGWHGPYIKEIPHSPYNTEQDYQINSSGRVTHASPGQEE</sequence>
<dbReference type="Proteomes" id="UP000006346">
    <property type="component" value="Chromosome"/>
</dbReference>
<dbReference type="eggNOG" id="COG4537">
    <property type="taxonomic scope" value="Bacteria"/>
</dbReference>
<dbReference type="AlphaFoldDB" id="G7W835"/>
<dbReference type="PRINTS" id="PR00813">
    <property type="entry name" value="BCTERIALGSPG"/>
</dbReference>
<reference evidence="6" key="1">
    <citation type="submission" date="2011-11" db="EMBL/GenBank/DDBJ databases">
        <title>Complete sequence of Desulfosporosinus orientis DSM 765.</title>
        <authorList>
            <person name="Lucas S."/>
            <person name="Han J."/>
            <person name="Lapidus A."/>
            <person name="Cheng J.-F."/>
            <person name="Goodwin L."/>
            <person name="Pitluck S."/>
            <person name="Peters L."/>
            <person name="Ovchinnikova G."/>
            <person name="Teshima H."/>
            <person name="Detter J.C."/>
            <person name="Han C."/>
            <person name="Tapia R."/>
            <person name="Land M."/>
            <person name="Hauser L."/>
            <person name="Kyrpides N."/>
            <person name="Ivanova N."/>
            <person name="Pagani I."/>
            <person name="Pester M."/>
            <person name="Spring S."/>
            <person name="Ollivier B."/>
            <person name="Rattei T."/>
            <person name="Klenk H.-P."/>
            <person name="Wagner M."/>
            <person name="Loy A."/>
            <person name="Woyke T."/>
        </authorList>
    </citation>
    <scope>NUCLEOTIDE SEQUENCE [LARGE SCALE GENOMIC DNA]</scope>
    <source>
        <strain evidence="6">ATCC 19365 / DSM 765 / NCIMB 8382 / VKM B-1628</strain>
    </source>
</reference>
<evidence type="ECO:0000313" key="5">
    <source>
        <dbReference type="EMBL" id="AET66681.1"/>
    </source>
</evidence>
<keyword evidence="3" id="KW-0472">Membrane</keyword>
<evidence type="ECO:0000256" key="1">
    <source>
        <dbReference type="ARBA" id="ARBA00022481"/>
    </source>
</evidence>
<dbReference type="KEGG" id="dor:Desor_1006"/>
<evidence type="ECO:0000256" key="2">
    <source>
        <dbReference type="SAM" id="MobiDB-lite"/>
    </source>
</evidence>
<keyword evidence="3" id="KW-1133">Transmembrane helix</keyword>
<dbReference type="InterPro" id="IPR000983">
    <property type="entry name" value="Bac_GSPG_pilin"/>
</dbReference>
<dbReference type="GO" id="GO:0015627">
    <property type="term" value="C:type II protein secretion system complex"/>
    <property type="evidence" value="ECO:0007669"/>
    <property type="project" value="InterPro"/>
</dbReference>
<reference evidence="5 6" key="2">
    <citation type="journal article" date="2012" name="J. Bacteriol.">
        <title>Complete genome sequences of Desulfosporosinus orientis DSM765T, Desulfosporosinus youngiae DSM17734T, Desulfosporosinus meridiei DSM13257T, and Desulfosporosinus acidiphilus DSM22704T.</title>
        <authorList>
            <person name="Pester M."/>
            <person name="Brambilla E."/>
            <person name="Alazard D."/>
            <person name="Rattei T."/>
            <person name="Weinmaier T."/>
            <person name="Han J."/>
            <person name="Lucas S."/>
            <person name="Lapidus A."/>
            <person name="Cheng J.F."/>
            <person name="Goodwin L."/>
            <person name="Pitluck S."/>
            <person name="Peters L."/>
            <person name="Ovchinnikova G."/>
            <person name="Teshima H."/>
            <person name="Detter J.C."/>
            <person name="Han C.S."/>
            <person name="Tapia R."/>
            <person name="Land M.L."/>
            <person name="Hauser L."/>
            <person name="Kyrpides N.C."/>
            <person name="Ivanova N.N."/>
            <person name="Pagani I."/>
            <person name="Huntmann M."/>
            <person name="Wei C.L."/>
            <person name="Davenport K.W."/>
            <person name="Daligault H."/>
            <person name="Chain P.S."/>
            <person name="Chen A."/>
            <person name="Mavromatis K."/>
            <person name="Markowitz V."/>
            <person name="Szeto E."/>
            <person name="Mikhailova N."/>
            <person name="Pati A."/>
            <person name="Wagner M."/>
            <person name="Woyke T."/>
            <person name="Ollivier B."/>
            <person name="Klenk H.P."/>
            <person name="Spring S."/>
            <person name="Loy A."/>
        </authorList>
    </citation>
    <scope>NUCLEOTIDE SEQUENCE [LARGE SCALE GENOMIC DNA]</scope>
    <source>
        <strain evidence="6">ATCC 19365 / DSM 765 / NCIMB 8382 / VKM B-1628</strain>
    </source>
</reference>
<dbReference type="InterPro" id="IPR045584">
    <property type="entry name" value="Pilin-like"/>
</dbReference>
<organism evidence="5 6">
    <name type="scientific">Desulfosporosinus orientis (strain ATCC 19365 / DSM 765 / NCIMB 8382 / VKM B-1628 / Singapore I)</name>
    <name type="common">Desulfotomaculum orientis</name>
    <dbReference type="NCBI Taxonomy" id="768706"/>
    <lineage>
        <taxon>Bacteria</taxon>
        <taxon>Bacillati</taxon>
        <taxon>Bacillota</taxon>
        <taxon>Clostridia</taxon>
        <taxon>Eubacteriales</taxon>
        <taxon>Desulfitobacteriaceae</taxon>
        <taxon>Desulfosporosinus</taxon>
    </lineage>
</organism>
<accession>G7W835</accession>
<dbReference type="Pfam" id="PF07963">
    <property type="entry name" value="N_methyl"/>
    <property type="match status" value="1"/>
</dbReference>
<dbReference type="SUPFAM" id="SSF54523">
    <property type="entry name" value="Pili subunits"/>
    <property type="match status" value="1"/>
</dbReference>
<evidence type="ECO:0000256" key="3">
    <source>
        <dbReference type="SAM" id="Phobius"/>
    </source>
</evidence>
<dbReference type="NCBIfam" id="TIGR02532">
    <property type="entry name" value="IV_pilin_GFxxxE"/>
    <property type="match status" value="1"/>
</dbReference>
<dbReference type="STRING" id="768706.Desor_1006"/>
<feature type="region of interest" description="Disordered" evidence="2">
    <location>
        <begin position="104"/>
        <end position="126"/>
    </location>
</feature>
<dbReference type="Pfam" id="PF08334">
    <property type="entry name" value="T2SSG"/>
    <property type="match status" value="1"/>
</dbReference>
<evidence type="ECO:0000313" key="6">
    <source>
        <dbReference type="Proteomes" id="UP000006346"/>
    </source>
</evidence>
<dbReference type="PATRIC" id="fig|768706.3.peg.974"/>